<accession>A0A381YPV6</accession>
<gene>
    <name evidence="1" type="ORF">METZ01_LOCUS131864</name>
</gene>
<dbReference type="EMBL" id="UINC01018748">
    <property type="protein sequence ID" value="SVA79010.1"/>
    <property type="molecule type" value="Genomic_DNA"/>
</dbReference>
<proteinExistence type="predicted"/>
<name>A0A381YPV6_9ZZZZ</name>
<protein>
    <submittedName>
        <fullName evidence="1">Uncharacterized protein</fullName>
    </submittedName>
</protein>
<dbReference type="AlphaFoldDB" id="A0A381YPV6"/>
<evidence type="ECO:0000313" key="1">
    <source>
        <dbReference type="EMBL" id="SVA79010.1"/>
    </source>
</evidence>
<organism evidence="1">
    <name type="scientific">marine metagenome</name>
    <dbReference type="NCBI Taxonomy" id="408172"/>
    <lineage>
        <taxon>unclassified sequences</taxon>
        <taxon>metagenomes</taxon>
        <taxon>ecological metagenomes</taxon>
    </lineage>
</organism>
<reference evidence="1" key="1">
    <citation type="submission" date="2018-05" db="EMBL/GenBank/DDBJ databases">
        <authorList>
            <person name="Lanie J.A."/>
            <person name="Ng W.-L."/>
            <person name="Kazmierczak K.M."/>
            <person name="Andrzejewski T.M."/>
            <person name="Davidsen T.M."/>
            <person name="Wayne K.J."/>
            <person name="Tettelin H."/>
            <person name="Glass J.I."/>
            <person name="Rusch D."/>
            <person name="Podicherti R."/>
            <person name="Tsui H.-C.T."/>
            <person name="Winkler M.E."/>
        </authorList>
    </citation>
    <scope>NUCLEOTIDE SEQUENCE</scope>
</reference>
<sequence>MDSALAINLNRFWNRGSITLIASMIMAPKNTYQVHANGVAFQKQIIKMIDMENPKKTD</sequence>